<evidence type="ECO:0000313" key="3">
    <source>
        <dbReference type="Proteomes" id="UP000658656"/>
    </source>
</evidence>
<sequence length="186" mass="20613">MSSVIDALARRLDFARLSAEQFIRLLETLHMLGTAGAGVQLREMDTETLVDVVGRASKDQLRAVAEHPELRKVFLEEIFRRMSDHFLPEKAKYSSVVVNWRFSGGDGDGGYDRFQTVIEDGRCVSGEDLGREPDTTITVAAEDFFRIATGNAAVATMFVTGKVRVKGEYAPAVRLPGYFDIPNAPR</sequence>
<evidence type="ECO:0000313" key="2">
    <source>
        <dbReference type="EMBL" id="GHF57277.1"/>
    </source>
</evidence>
<dbReference type="InterPro" id="IPR003033">
    <property type="entry name" value="SCP2_sterol-bd_dom"/>
</dbReference>
<feature type="domain" description="SCP2" evidence="1">
    <location>
        <begin position="114"/>
        <end position="175"/>
    </location>
</feature>
<dbReference type="AlphaFoldDB" id="A0A8H9ME04"/>
<organism evidence="2 3">
    <name type="scientific">Amycolatopsis bartoniae</name>
    <dbReference type="NCBI Taxonomy" id="941986"/>
    <lineage>
        <taxon>Bacteria</taxon>
        <taxon>Bacillati</taxon>
        <taxon>Actinomycetota</taxon>
        <taxon>Actinomycetes</taxon>
        <taxon>Pseudonocardiales</taxon>
        <taxon>Pseudonocardiaceae</taxon>
        <taxon>Amycolatopsis</taxon>
    </lineage>
</organism>
<dbReference type="SUPFAM" id="SSF55718">
    <property type="entry name" value="SCP-like"/>
    <property type="match status" value="1"/>
</dbReference>
<dbReference type="Pfam" id="PF02036">
    <property type="entry name" value="SCP2"/>
    <property type="match status" value="1"/>
</dbReference>
<reference evidence="2" key="1">
    <citation type="journal article" date="2014" name="Int. J. Syst. Evol. Microbiol.">
        <title>Complete genome sequence of Corynebacterium casei LMG S-19264T (=DSM 44701T), isolated from a smear-ripened cheese.</title>
        <authorList>
            <consortium name="US DOE Joint Genome Institute (JGI-PGF)"/>
            <person name="Walter F."/>
            <person name="Albersmeier A."/>
            <person name="Kalinowski J."/>
            <person name="Ruckert C."/>
        </authorList>
    </citation>
    <scope>NUCLEOTIDE SEQUENCE</scope>
    <source>
        <strain evidence="2">CGMCC 4.7679</strain>
    </source>
</reference>
<protein>
    <submittedName>
        <fullName evidence="2">Sterol-binding protein</fullName>
    </submittedName>
</protein>
<reference evidence="2" key="2">
    <citation type="submission" date="2020-09" db="EMBL/GenBank/DDBJ databases">
        <authorList>
            <person name="Sun Q."/>
            <person name="Zhou Y."/>
        </authorList>
    </citation>
    <scope>NUCLEOTIDE SEQUENCE</scope>
    <source>
        <strain evidence="2">CGMCC 4.7679</strain>
    </source>
</reference>
<accession>A0A8H9ME04</accession>
<name>A0A8H9ME04_9PSEU</name>
<gene>
    <name evidence="2" type="ORF">GCM10017566_33080</name>
</gene>
<dbReference type="InterPro" id="IPR036527">
    <property type="entry name" value="SCP2_sterol-bd_dom_sf"/>
</dbReference>
<proteinExistence type="predicted"/>
<evidence type="ECO:0000259" key="1">
    <source>
        <dbReference type="Pfam" id="PF02036"/>
    </source>
</evidence>
<comment type="caution">
    <text evidence="2">The sequence shown here is derived from an EMBL/GenBank/DDBJ whole genome shotgun (WGS) entry which is preliminary data.</text>
</comment>
<dbReference type="EMBL" id="BNAV01000004">
    <property type="protein sequence ID" value="GHF57277.1"/>
    <property type="molecule type" value="Genomic_DNA"/>
</dbReference>
<keyword evidence="3" id="KW-1185">Reference proteome</keyword>
<dbReference type="Proteomes" id="UP000658656">
    <property type="component" value="Unassembled WGS sequence"/>
</dbReference>
<dbReference type="Gene3D" id="3.30.1050.10">
    <property type="entry name" value="SCP2 sterol-binding domain"/>
    <property type="match status" value="1"/>
</dbReference>